<evidence type="ECO:0000256" key="7">
    <source>
        <dbReference type="SAM" id="MobiDB-lite"/>
    </source>
</evidence>
<keyword evidence="12" id="KW-1185">Reference proteome</keyword>
<evidence type="ECO:0000256" key="2">
    <source>
        <dbReference type="ARBA" id="ARBA00022801"/>
    </source>
</evidence>
<dbReference type="Proteomes" id="UP000231501">
    <property type="component" value="Unassembled WGS sequence"/>
</dbReference>
<name>A0A2G9C3S6_9BURK</name>
<dbReference type="Pfam" id="PF00326">
    <property type="entry name" value="Peptidase_S9"/>
    <property type="match status" value="1"/>
</dbReference>
<accession>A0A2G9C3S6</accession>
<evidence type="ECO:0000256" key="4">
    <source>
        <dbReference type="ARBA" id="ARBA00032284"/>
    </source>
</evidence>
<evidence type="ECO:0000256" key="1">
    <source>
        <dbReference type="ARBA" id="ARBA00005228"/>
    </source>
</evidence>
<dbReference type="GO" id="GO:0006508">
    <property type="term" value="P:proteolysis"/>
    <property type="evidence" value="ECO:0007669"/>
    <property type="project" value="InterPro"/>
</dbReference>
<feature type="region of interest" description="Disordered" evidence="7">
    <location>
        <begin position="33"/>
        <end position="53"/>
    </location>
</feature>
<evidence type="ECO:0000256" key="8">
    <source>
        <dbReference type="SAM" id="SignalP"/>
    </source>
</evidence>
<evidence type="ECO:0000313" key="12">
    <source>
        <dbReference type="Proteomes" id="UP000231501"/>
    </source>
</evidence>
<dbReference type="InterPro" id="IPR002471">
    <property type="entry name" value="Pept_S9_AS"/>
</dbReference>
<evidence type="ECO:0000259" key="9">
    <source>
        <dbReference type="Pfam" id="PF00326"/>
    </source>
</evidence>
<evidence type="ECO:0000256" key="6">
    <source>
        <dbReference type="ARBA" id="ARBA00045885"/>
    </source>
</evidence>
<dbReference type="InterPro" id="IPR023302">
    <property type="entry name" value="Pept_S9A_N"/>
</dbReference>
<dbReference type="Gene3D" id="3.40.50.1820">
    <property type="entry name" value="alpha/beta hydrolase"/>
    <property type="match status" value="1"/>
</dbReference>
<proteinExistence type="inferred from homology"/>
<feature type="domain" description="Peptidase S9A N-terminal" evidence="10">
    <location>
        <begin position="118"/>
        <end position="377"/>
    </location>
</feature>
<dbReference type="OrthoDB" id="4269629at2"/>
<keyword evidence="3" id="KW-0007">Acetylation</keyword>
<evidence type="ECO:0000256" key="3">
    <source>
        <dbReference type="ARBA" id="ARBA00022990"/>
    </source>
</evidence>
<evidence type="ECO:0000256" key="5">
    <source>
        <dbReference type="ARBA" id="ARBA00032596"/>
    </source>
</evidence>
<organism evidence="11 12">
    <name type="scientific">Roseateles chitinivorans</name>
    <dbReference type="NCBI Taxonomy" id="2917965"/>
    <lineage>
        <taxon>Bacteria</taxon>
        <taxon>Pseudomonadati</taxon>
        <taxon>Pseudomonadota</taxon>
        <taxon>Betaproteobacteria</taxon>
        <taxon>Burkholderiales</taxon>
        <taxon>Sphaerotilaceae</taxon>
        <taxon>Roseateles</taxon>
    </lineage>
</organism>
<dbReference type="Gene3D" id="2.120.10.30">
    <property type="entry name" value="TolB, C-terminal domain"/>
    <property type="match status" value="3"/>
</dbReference>
<dbReference type="AlphaFoldDB" id="A0A2G9C3S6"/>
<feature type="chain" id="PRO_5013546796" description="Acyl-peptide hydrolase" evidence="8">
    <location>
        <begin position="32"/>
        <end position="655"/>
    </location>
</feature>
<dbReference type="SUPFAM" id="SSF82171">
    <property type="entry name" value="DPP6 N-terminal domain-like"/>
    <property type="match status" value="1"/>
</dbReference>
<feature type="signal peptide" evidence="8">
    <location>
        <begin position="1"/>
        <end position="31"/>
    </location>
</feature>
<keyword evidence="2" id="KW-0378">Hydrolase</keyword>
<keyword evidence="8" id="KW-0732">Signal</keyword>
<comment type="similarity">
    <text evidence="1">Belongs to the peptidase S9A family.</text>
</comment>
<dbReference type="Pfam" id="PF02897">
    <property type="entry name" value="Peptidase_S9_N"/>
    <property type="match status" value="1"/>
</dbReference>
<dbReference type="RefSeq" id="WP_099863647.1">
    <property type="nucleotide sequence ID" value="NZ_PEOG01000081.1"/>
</dbReference>
<comment type="function">
    <text evidence="6">This enzyme catalyzes the hydrolysis of the N-terminal peptide bond of an N-acetylated peptide to generate an N-acetylated amino acid and a peptide with a free N-terminus. It preferentially cleaves off Ac-Ala, Ac-Met and Ac-Ser. Also, involved in the degradation of oxidized and glycated proteins.</text>
</comment>
<dbReference type="PANTHER" id="PTHR42776:SF27">
    <property type="entry name" value="DIPEPTIDYL PEPTIDASE FAMILY MEMBER 6"/>
    <property type="match status" value="1"/>
</dbReference>
<reference evidence="11 12" key="1">
    <citation type="submission" date="2017-11" db="EMBL/GenBank/DDBJ databases">
        <title>Draft genome sequence of Mitsuaria sp. HWN-4.</title>
        <authorList>
            <person name="Gundlapally S.R."/>
        </authorList>
    </citation>
    <scope>NUCLEOTIDE SEQUENCE [LARGE SCALE GENOMIC DNA]</scope>
    <source>
        <strain evidence="11 12">HWN-4</strain>
    </source>
</reference>
<gene>
    <name evidence="11" type="ORF">CS062_21675</name>
</gene>
<dbReference type="SUPFAM" id="SSF53474">
    <property type="entry name" value="alpha/beta-Hydrolases"/>
    <property type="match status" value="1"/>
</dbReference>
<feature type="domain" description="Peptidase S9 prolyl oligopeptidase catalytic" evidence="9">
    <location>
        <begin position="440"/>
        <end position="650"/>
    </location>
</feature>
<sequence length="655" mass="72700">MRKSFPKTAPRQALTLLGLALAAAMAMPAQAATERAAPARSEAKAKQPRPAKRYTIEQFMATTSISGASFSQDERRILFSSNASGIFNVYSISVDGGEPVALTASKTDSHYAVSYFRNDDRVLFTRDQGGNENNHLIVRELDGSERDLTPGDKVKAGFSGWSRDGDAFFVTTNERDARYIDVYRYDARTYARTLVYQNNDGNAVFGVSGDGRWVALGKTNTTADSDVYLYDTQSKETRHLTPHQGVASFSVTGFDPESRTLLMLSNEGAEFQRLLAYDLASGQTRELEKADWDIVYSSYSRDGRYRVTGINNDASLELRIVQTADGKPVTLPRLPGGELRGVAFSRTSQRMAFYLNGDRSPSNLYVYDFGSKQVKQLSRSLSRDIDPEELVEARIVRFRSFDGLVIPSVYYQPKEASPTNKVPAVVLVHGGPGGQTTRGYSAMVQYLVNHGYAVLGINNRGSSGYGKTFFTADDGKHGREPLWDCIEAKTWLASTGVIDPERIGIMGGSYGGYMTLAAMAFRPEAFKVGVDIFGVSNWLRTLESIPPYWESFRKALYLEIGDPVKDKEFLIATSPLFHAREIRKPLLVIQGKNDPRVIKPESDEIVEAVKKNGVPVEYVVFDDEGHGFSKKKNQIEANQKTLEFLDKYLKPGLKN</sequence>
<evidence type="ECO:0000259" key="10">
    <source>
        <dbReference type="Pfam" id="PF02897"/>
    </source>
</evidence>
<dbReference type="PANTHER" id="PTHR42776">
    <property type="entry name" value="SERINE PEPTIDASE S9 FAMILY MEMBER"/>
    <property type="match status" value="1"/>
</dbReference>
<dbReference type="PROSITE" id="PS00708">
    <property type="entry name" value="PRO_ENDOPEP_SER"/>
    <property type="match status" value="1"/>
</dbReference>
<comment type="caution">
    <text evidence="11">The sequence shown here is derived from an EMBL/GenBank/DDBJ whole genome shotgun (WGS) entry which is preliminary data.</text>
</comment>
<dbReference type="InterPro" id="IPR001375">
    <property type="entry name" value="Peptidase_S9_cat"/>
</dbReference>
<protein>
    <recommendedName>
        <fullName evidence="5">Acyl-peptide hydrolase</fullName>
    </recommendedName>
    <alternativeName>
        <fullName evidence="4">Acylaminoacyl-peptidase</fullName>
    </alternativeName>
</protein>
<dbReference type="GO" id="GO:0004252">
    <property type="term" value="F:serine-type endopeptidase activity"/>
    <property type="evidence" value="ECO:0007669"/>
    <property type="project" value="InterPro"/>
</dbReference>
<evidence type="ECO:0000313" key="11">
    <source>
        <dbReference type="EMBL" id="PIM51063.1"/>
    </source>
</evidence>
<dbReference type="InterPro" id="IPR029058">
    <property type="entry name" value="AB_hydrolase_fold"/>
</dbReference>
<dbReference type="InterPro" id="IPR011042">
    <property type="entry name" value="6-blade_b-propeller_TolB-like"/>
</dbReference>
<dbReference type="EMBL" id="PEOG01000081">
    <property type="protein sequence ID" value="PIM51063.1"/>
    <property type="molecule type" value="Genomic_DNA"/>
</dbReference>